<evidence type="ECO:0000313" key="2">
    <source>
        <dbReference type="Proteomes" id="UP001454036"/>
    </source>
</evidence>
<sequence length="138" mass="15488">MKDLVHVLSQFSHEPCQEHWSDTLRVVKYLKGCPGQGILLKADCDLHLTGWCDSYWASCLVTRHFVSGCIVFLGHSPISWKTKKQVTVSPSSAEAEYRSMDVVTCELKWLKGLLQGLGVSHTRPMGLYCDSQSALYLL</sequence>
<dbReference type="PANTHER" id="PTHR11439">
    <property type="entry name" value="GAG-POL-RELATED RETROTRANSPOSON"/>
    <property type="match status" value="1"/>
</dbReference>
<dbReference type="AlphaFoldDB" id="A0AAV3QFA9"/>
<protein>
    <submittedName>
        <fullName evidence="1">Transmembrane signal receptor</fullName>
    </submittedName>
</protein>
<accession>A0AAV3QFA9</accession>
<proteinExistence type="predicted"/>
<keyword evidence="1" id="KW-0472">Membrane</keyword>
<dbReference type="Proteomes" id="UP001454036">
    <property type="component" value="Unassembled WGS sequence"/>
</dbReference>
<dbReference type="EMBL" id="BAABME010021233">
    <property type="protein sequence ID" value="GAA0162775.1"/>
    <property type="molecule type" value="Genomic_DNA"/>
</dbReference>
<evidence type="ECO:0000313" key="1">
    <source>
        <dbReference type="EMBL" id="GAA0162775.1"/>
    </source>
</evidence>
<keyword evidence="1" id="KW-0812">Transmembrane</keyword>
<dbReference type="CDD" id="cd09272">
    <property type="entry name" value="RNase_HI_RT_Ty1"/>
    <property type="match status" value="1"/>
</dbReference>
<gene>
    <name evidence="1" type="ORF">LIER_39472</name>
</gene>
<comment type="caution">
    <text evidence="1">The sequence shown here is derived from an EMBL/GenBank/DDBJ whole genome shotgun (WGS) entry which is preliminary data.</text>
</comment>
<keyword evidence="1" id="KW-0675">Receptor</keyword>
<name>A0AAV3QFA9_LITER</name>
<dbReference type="PANTHER" id="PTHR11439:SF462">
    <property type="match status" value="1"/>
</dbReference>
<reference evidence="1 2" key="1">
    <citation type="submission" date="2024-01" db="EMBL/GenBank/DDBJ databases">
        <title>The complete chloroplast genome sequence of Lithospermum erythrorhizon: insights into the phylogenetic relationship among Boraginaceae species and the maternal lineages of purple gromwells.</title>
        <authorList>
            <person name="Okada T."/>
            <person name="Watanabe K."/>
        </authorList>
    </citation>
    <scope>NUCLEOTIDE SEQUENCE [LARGE SCALE GENOMIC DNA]</scope>
</reference>
<keyword evidence="2" id="KW-1185">Reference proteome</keyword>
<organism evidence="1 2">
    <name type="scientific">Lithospermum erythrorhizon</name>
    <name type="common">Purple gromwell</name>
    <name type="synonym">Lithospermum officinale var. erythrorhizon</name>
    <dbReference type="NCBI Taxonomy" id="34254"/>
    <lineage>
        <taxon>Eukaryota</taxon>
        <taxon>Viridiplantae</taxon>
        <taxon>Streptophyta</taxon>
        <taxon>Embryophyta</taxon>
        <taxon>Tracheophyta</taxon>
        <taxon>Spermatophyta</taxon>
        <taxon>Magnoliopsida</taxon>
        <taxon>eudicotyledons</taxon>
        <taxon>Gunneridae</taxon>
        <taxon>Pentapetalae</taxon>
        <taxon>asterids</taxon>
        <taxon>lamiids</taxon>
        <taxon>Boraginales</taxon>
        <taxon>Boraginaceae</taxon>
        <taxon>Boraginoideae</taxon>
        <taxon>Lithospermeae</taxon>
        <taxon>Lithospermum</taxon>
    </lineage>
</organism>